<dbReference type="GO" id="GO:0004497">
    <property type="term" value="F:monooxygenase activity"/>
    <property type="evidence" value="ECO:0007669"/>
    <property type="project" value="UniProtKB-KW"/>
</dbReference>
<keyword evidence="4" id="KW-0503">Monooxygenase</keyword>
<dbReference type="RefSeq" id="WP_013043592.1">
    <property type="nucleotide sequence ID" value="NC_014008.1"/>
</dbReference>
<dbReference type="KEGG" id="caa:Caka_1852"/>
<keyword evidence="2" id="KW-0560">Oxidoreductase</keyword>
<comment type="similarity">
    <text evidence="1">Belongs to the carotenoid/retinoid oxidoreductase family.</text>
</comment>
<dbReference type="STRING" id="583355.Caka_1852"/>
<evidence type="ECO:0000256" key="2">
    <source>
        <dbReference type="ARBA" id="ARBA00023002"/>
    </source>
</evidence>
<reference evidence="4 5" key="1">
    <citation type="journal article" date="2010" name="Stand. Genomic Sci.">
        <title>Complete genome sequence of Coraliomargarita akajimensis type strain (04OKA010-24).</title>
        <authorList>
            <person name="Mavromatis K."/>
            <person name="Abt B."/>
            <person name="Brambilla E."/>
            <person name="Lapidus A."/>
            <person name="Copeland A."/>
            <person name="Deshpande S."/>
            <person name="Nolan M."/>
            <person name="Lucas S."/>
            <person name="Tice H."/>
            <person name="Cheng J.F."/>
            <person name="Han C."/>
            <person name="Detter J.C."/>
            <person name="Woyke T."/>
            <person name="Goodwin L."/>
            <person name="Pitluck S."/>
            <person name="Held B."/>
            <person name="Brettin T."/>
            <person name="Tapia R."/>
            <person name="Ivanova N."/>
            <person name="Mikhailova N."/>
            <person name="Pati A."/>
            <person name="Liolios K."/>
            <person name="Chen A."/>
            <person name="Palaniappan K."/>
            <person name="Land M."/>
            <person name="Hauser L."/>
            <person name="Chang Y.J."/>
            <person name="Jeffries C.D."/>
            <person name="Rohde M."/>
            <person name="Goker M."/>
            <person name="Bristow J."/>
            <person name="Eisen J.A."/>
            <person name="Markowitz V."/>
            <person name="Hugenholtz P."/>
            <person name="Klenk H.P."/>
            <person name="Kyrpides N.C."/>
        </authorList>
    </citation>
    <scope>NUCLEOTIDE SEQUENCE [LARGE SCALE GENOMIC DNA]</scope>
    <source>
        <strain evidence="5">DSM 45221 / IAM 15411 / JCM 23193 / KCTC 12865</strain>
    </source>
</reference>
<feature type="domain" description="Amine oxidase" evidence="3">
    <location>
        <begin position="20"/>
        <end position="470"/>
    </location>
</feature>
<evidence type="ECO:0000259" key="3">
    <source>
        <dbReference type="Pfam" id="PF01593"/>
    </source>
</evidence>
<evidence type="ECO:0000256" key="1">
    <source>
        <dbReference type="ARBA" id="ARBA00006046"/>
    </source>
</evidence>
<gene>
    <name evidence="4" type="ordered locus">Caka_1852</name>
</gene>
<evidence type="ECO:0000313" key="4">
    <source>
        <dbReference type="EMBL" id="ADE54870.1"/>
    </source>
</evidence>
<dbReference type="EMBL" id="CP001998">
    <property type="protein sequence ID" value="ADE54870.1"/>
    <property type="molecule type" value="Genomic_DNA"/>
</dbReference>
<dbReference type="OrthoDB" id="9814556at2"/>
<dbReference type="SUPFAM" id="SSF51905">
    <property type="entry name" value="FAD/NAD(P)-binding domain"/>
    <property type="match status" value="1"/>
</dbReference>
<evidence type="ECO:0000313" key="5">
    <source>
        <dbReference type="Proteomes" id="UP000000925"/>
    </source>
</evidence>
<dbReference type="Pfam" id="PF01593">
    <property type="entry name" value="Amino_oxidase"/>
    <property type="match status" value="1"/>
</dbReference>
<dbReference type="eggNOG" id="COG1233">
    <property type="taxonomic scope" value="Bacteria"/>
</dbReference>
<proteinExistence type="inferred from homology"/>
<dbReference type="PANTHER" id="PTHR43734">
    <property type="entry name" value="PHYTOENE DESATURASE"/>
    <property type="match status" value="1"/>
</dbReference>
<keyword evidence="5" id="KW-1185">Reference proteome</keyword>
<protein>
    <submittedName>
        <fullName evidence="4">Monooxygenase FAD-binding protein</fullName>
    </submittedName>
</protein>
<dbReference type="PANTHER" id="PTHR43734:SF7">
    <property type="entry name" value="4,4'-DIAPONEUROSPORENE OXYGENASE"/>
    <property type="match status" value="1"/>
</dbReference>
<name>D5EKC1_CORAD</name>
<dbReference type="Gene3D" id="3.50.50.60">
    <property type="entry name" value="FAD/NAD(P)-binding domain"/>
    <property type="match status" value="2"/>
</dbReference>
<dbReference type="InterPro" id="IPR002937">
    <property type="entry name" value="Amino_oxidase"/>
</dbReference>
<dbReference type="HOGENOM" id="CLU_558772_0_0_0"/>
<accession>D5EKC1</accession>
<dbReference type="AlphaFoldDB" id="D5EKC1"/>
<organism evidence="4 5">
    <name type="scientific">Coraliomargarita akajimensis (strain DSM 45221 / IAM 15411 / JCM 23193 / KCTC 12865 / 04OKA010-24)</name>
    <dbReference type="NCBI Taxonomy" id="583355"/>
    <lineage>
        <taxon>Bacteria</taxon>
        <taxon>Pseudomonadati</taxon>
        <taxon>Verrucomicrobiota</taxon>
        <taxon>Opitutia</taxon>
        <taxon>Puniceicoccales</taxon>
        <taxon>Coraliomargaritaceae</taxon>
        <taxon>Coraliomargarita</taxon>
    </lineage>
</organism>
<dbReference type="Proteomes" id="UP000000925">
    <property type="component" value="Chromosome"/>
</dbReference>
<dbReference type="InterPro" id="IPR036188">
    <property type="entry name" value="FAD/NAD-bd_sf"/>
</dbReference>
<sequence length="477" mass="53211">MANETLNNQHFETVIIGAGMAGLAAGIRLALAGKQVVILERHNASGGLNSFYSIEGRKYDVGLHAMTNYVPKGTKGTPLAKLLRQLRIPYDALDLCPQYGSRIHFPGCELQFSNDFALFESEVARAFPNQIDGFRSLSQEVRELDAFNLGAIPSSAREAVRRHIKDPLLEDMIFCPVMYYGSAQEEDMDYGQFAIMFRSLFFEGFARPFDGVRVIIRLLQNKYRELGGLRKMKAGVQQIHTEGNRATALTLDDGSVITAEKIISSAGVVETTRLCDDQTNEAGADNIGQLSFTETITALDKQPQDFGWNDTIIFFNTRERFRYARVEDDLVDPTSGVICFPNNYDYGDRQLDEGFLRVTAMANHDKWCKLEENDYLAQKAYWYAELQKTTLSILPAAREGLQLDDHRLASDMFTPRTVEKYTGHLNGAIYGAPNKIKDGHTHLENLYLAGTDQGFLGIVGAMLSGISMANLHVLQGN</sequence>